<dbReference type="GO" id="GO:0016020">
    <property type="term" value="C:membrane"/>
    <property type="evidence" value="ECO:0007669"/>
    <property type="project" value="UniProtKB-SubCell"/>
</dbReference>
<dbReference type="Gene3D" id="1.20.1070.10">
    <property type="entry name" value="Rhodopsin 7-helix transmembrane proteins"/>
    <property type="match status" value="1"/>
</dbReference>
<feature type="transmembrane region" description="Helical" evidence="6">
    <location>
        <begin position="44"/>
        <end position="62"/>
    </location>
</feature>
<evidence type="ECO:0000256" key="1">
    <source>
        <dbReference type="ARBA" id="ARBA00004141"/>
    </source>
</evidence>
<keyword evidence="3 6" id="KW-0812">Transmembrane</keyword>
<proteinExistence type="inferred from homology"/>
<dbReference type="PANTHER" id="PTHR22945">
    <property type="entry name" value="SERPENTINE RECEPTOR, CLASS D DELTA"/>
    <property type="match status" value="1"/>
</dbReference>
<keyword evidence="9" id="KW-1185">Reference proteome</keyword>
<organism evidence="8 9">
    <name type="scientific">Caenorhabditis angaria</name>
    <dbReference type="NCBI Taxonomy" id="860376"/>
    <lineage>
        <taxon>Eukaryota</taxon>
        <taxon>Metazoa</taxon>
        <taxon>Ecdysozoa</taxon>
        <taxon>Nematoda</taxon>
        <taxon>Chromadorea</taxon>
        <taxon>Rhabditida</taxon>
        <taxon>Rhabditina</taxon>
        <taxon>Rhabditomorpha</taxon>
        <taxon>Rhabditoidea</taxon>
        <taxon>Rhabditidae</taxon>
        <taxon>Peloderinae</taxon>
        <taxon>Caenorhabditis</taxon>
    </lineage>
</organism>
<accession>A0A9P1IMZ5</accession>
<feature type="transmembrane region" description="Helical" evidence="6">
    <location>
        <begin position="269"/>
        <end position="290"/>
    </location>
</feature>
<evidence type="ECO:0000256" key="5">
    <source>
        <dbReference type="ARBA" id="ARBA00023136"/>
    </source>
</evidence>
<evidence type="ECO:0000313" key="8">
    <source>
        <dbReference type="EMBL" id="CAI5447859.1"/>
    </source>
</evidence>
<dbReference type="InterPro" id="IPR017452">
    <property type="entry name" value="GPCR_Rhodpsn_7TM"/>
</dbReference>
<dbReference type="InterPro" id="IPR050920">
    <property type="entry name" value="Nematode_rcpt-like_delta"/>
</dbReference>
<keyword evidence="4 6" id="KW-1133">Transmembrane helix</keyword>
<gene>
    <name evidence="8" type="ORF">CAMP_LOCUS10496</name>
</gene>
<feature type="transmembrane region" description="Helical" evidence="6">
    <location>
        <begin position="186"/>
        <end position="207"/>
    </location>
</feature>
<dbReference type="PROSITE" id="PS50262">
    <property type="entry name" value="G_PROTEIN_RECEP_F1_2"/>
    <property type="match status" value="1"/>
</dbReference>
<name>A0A9P1IMZ5_9PELO</name>
<keyword evidence="5 6" id="KW-0472">Membrane</keyword>
<feature type="domain" description="G-protein coupled receptors family 1 profile" evidence="7">
    <location>
        <begin position="23"/>
        <end position="121"/>
    </location>
</feature>
<dbReference type="Proteomes" id="UP001152747">
    <property type="component" value="Unassembled WGS sequence"/>
</dbReference>
<dbReference type="OrthoDB" id="5808087at2759"/>
<sequence length="335" mass="38569">MFDVLLVFSIVHSTIAIIGMIFNSVLIYLALFKTPQVIRSYTTLIVNFALTDFFACFFDYFVQQRIIPVGWSLSYVSSGPCKFISSNACYVGYSLMLHFFAHSLWSLLLSFSYRYYILFYPAPRKLTLIVIVILIYQPSLLQWISFLWAQDDTKDVRAGLHKQFPNYTFHEDQIVTGTLDIRSFSAMYTILHMTLPVSPVYACILILRNRIIKRLSEQTSSLSQKTKKLHKQLLMALSYQALLPGFFVIAVSSYALGQLDIYHHPFFEYLTFSSIVFIPFLSPVSSFIFVTPYRQFLAGLFFKVTKVKPSYTQNNSTSFHTASAVTYRRSTVDFG</sequence>
<evidence type="ECO:0000256" key="4">
    <source>
        <dbReference type="ARBA" id="ARBA00022989"/>
    </source>
</evidence>
<evidence type="ECO:0000256" key="3">
    <source>
        <dbReference type="ARBA" id="ARBA00022692"/>
    </source>
</evidence>
<dbReference type="PANTHER" id="PTHR22945:SF90">
    <property type="entry name" value="G_PROTEIN_RECEP_F1_2 DOMAIN-CONTAINING PROTEIN"/>
    <property type="match status" value="1"/>
</dbReference>
<dbReference type="AlphaFoldDB" id="A0A9P1IMZ5"/>
<evidence type="ECO:0000259" key="7">
    <source>
        <dbReference type="PROSITE" id="PS50262"/>
    </source>
</evidence>
<dbReference type="SUPFAM" id="SSF81321">
    <property type="entry name" value="Family A G protein-coupled receptor-like"/>
    <property type="match status" value="1"/>
</dbReference>
<feature type="transmembrane region" description="Helical" evidence="6">
    <location>
        <begin position="128"/>
        <end position="149"/>
    </location>
</feature>
<comment type="caution">
    <text evidence="8">The sequence shown here is derived from an EMBL/GenBank/DDBJ whole genome shotgun (WGS) entry which is preliminary data.</text>
</comment>
<feature type="transmembrane region" description="Helical" evidence="6">
    <location>
        <begin position="6"/>
        <end position="32"/>
    </location>
</feature>
<evidence type="ECO:0000256" key="6">
    <source>
        <dbReference type="SAM" id="Phobius"/>
    </source>
</evidence>
<reference evidence="8" key="1">
    <citation type="submission" date="2022-11" db="EMBL/GenBank/DDBJ databases">
        <authorList>
            <person name="Kikuchi T."/>
        </authorList>
    </citation>
    <scope>NUCLEOTIDE SEQUENCE</scope>
    <source>
        <strain evidence="8">PS1010</strain>
    </source>
</reference>
<feature type="transmembrane region" description="Helical" evidence="6">
    <location>
        <begin position="233"/>
        <end position="257"/>
    </location>
</feature>
<protein>
    <recommendedName>
        <fullName evidence="7">G-protein coupled receptors family 1 profile domain-containing protein</fullName>
    </recommendedName>
</protein>
<dbReference type="Pfam" id="PF10317">
    <property type="entry name" value="7TM_GPCR_Srd"/>
    <property type="match status" value="1"/>
</dbReference>
<evidence type="ECO:0000313" key="9">
    <source>
        <dbReference type="Proteomes" id="UP001152747"/>
    </source>
</evidence>
<comment type="similarity">
    <text evidence="2">Belongs to the nematode receptor-like protein srd family.</text>
</comment>
<evidence type="ECO:0000256" key="2">
    <source>
        <dbReference type="ARBA" id="ARBA00009166"/>
    </source>
</evidence>
<dbReference type="InterPro" id="IPR019421">
    <property type="entry name" value="7TM_GPCR_serpentine_rcpt_Srd"/>
</dbReference>
<dbReference type="EMBL" id="CANHGI010000004">
    <property type="protein sequence ID" value="CAI5447859.1"/>
    <property type="molecule type" value="Genomic_DNA"/>
</dbReference>
<feature type="transmembrane region" description="Helical" evidence="6">
    <location>
        <begin position="95"/>
        <end position="116"/>
    </location>
</feature>
<comment type="subcellular location">
    <subcellularLocation>
        <location evidence="1">Membrane</location>
        <topology evidence="1">Multi-pass membrane protein</topology>
    </subcellularLocation>
</comment>